<comment type="similarity">
    <text evidence="6">Belongs to the azoreductase type 1 family.</text>
</comment>
<gene>
    <name evidence="6" type="primary">azoR</name>
    <name evidence="8" type="ORF">C8J28_105145</name>
</gene>
<comment type="caution">
    <text evidence="8">The sequence shown here is derived from an EMBL/GenBank/DDBJ whole genome shotgun (WGS) entry which is preliminary data.</text>
</comment>
<dbReference type="EC" id="1.7.1.17" evidence="6"/>
<dbReference type="PANTHER" id="PTHR43741">
    <property type="entry name" value="FMN-DEPENDENT NADH-AZOREDUCTASE 1"/>
    <property type="match status" value="1"/>
</dbReference>
<feature type="domain" description="Flavodoxin-like fold" evidence="7">
    <location>
        <begin position="3"/>
        <end position="193"/>
    </location>
</feature>
<dbReference type="Proteomes" id="UP000244060">
    <property type="component" value="Unassembled WGS sequence"/>
</dbReference>
<dbReference type="GO" id="GO:0016655">
    <property type="term" value="F:oxidoreductase activity, acting on NAD(P)H, quinone or similar compound as acceptor"/>
    <property type="evidence" value="ECO:0007669"/>
    <property type="project" value="InterPro"/>
</dbReference>
<dbReference type="GO" id="GO:0016652">
    <property type="term" value="F:oxidoreductase activity, acting on NAD(P)H as acceptor"/>
    <property type="evidence" value="ECO:0007669"/>
    <property type="project" value="UniProtKB-UniRule"/>
</dbReference>
<keyword evidence="9" id="KW-1185">Reference proteome</keyword>
<dbReference type="GO" id="GO:0009055">
    <property type="term" value="F:electron transfer activity"/>
    <property type="evidence" value="ECO:0007669"/>
    <property type="project" value="UniProtKB-UniRule"/>
</dbReference>
<comment type="subunit">
    <text evidence="6">Homodimer.</text>
</comment>
<comment type="caution">
    <text evidence="6">Lacks conserved residue(s) required for the propagation of feature annotation.</text>
</comment>
<comment type="catalytic activity">
    <reaction evidence="5">
        <text>N,N-dimethyl-1,4-phenylenediamine + anthranilate + 2 NAD(+) = 2-(4-dimethylaminophenyl)diazenylbenzoate + 2 NADH + 2 H(+)</text>
        <dbReference type="Rhea" id="RHEA:55872"/>
        <dbReference type="ChEBI" id="CHEBI:15378"/>
        <dbReference type="ChEBI" id="CHEBI:15783"/>
        <dbReference type="ChEBI" id="CHEBI:16567"/>
        <dbReference type="ChEBI" id="CHEBI:57540"/>
        <dbReference type="ChEBI" id="CHEBI:57945"/>
        <dbReference type="ChEBI" id="CHEBI:71579"/>
        <dbReference type="EC" id="1.7.1.17"/>
    </reaction>
    <physiologicalReaction direction="right-to-left" evidence="5">
        <dbReference type="Rhea" id="RHEA:55874"/>
    </physiologicalReaction>
</comment>
<evidence type="ECO:0000313" key="9">
    <source>
        <dbReference type="Proteomes" id="UP000244060"/>
    </source>
</evidence>
<keyword evidence="1 6" id="KW-0285">Flavoprotein</keyword>
<dbReference type="Gene3D" id="3.40.50.360">
    <property type="match status" value="1"/>
</dbReference>
<dbReference type="EC" id="1.6.5.-" evidence="6"/>
<keyword evidence="2 6" id="KW-0288">FMN</keyword>
<evidence type="ECO:0000256" key="2">
    <source>
        <dbReference type="ARBA" id="ARBA00022643"/>
    </source>
</evidence>
<feature type="binding site" evidence="6">
    <location>
        <position position="10"/>
    </location>
    <ligand>
        <name>FMN</name>
        <dbReference type="ChEBI" id="CHEBI:58210"/>
    </ligand>
</feature>
<dbReference type="InterPro" id="IPR029039">
    <property type="entry name" value="Flavoprotein-like_sf"/>
</dbReference>
<dbReference type="EMBL" id="QAOT01000005">
    <property type="protein sequence ID" value="PTR19304.1"/>
    <property type="molecule type" value="Genomic_DNA"/>
</dbReference>
<protein>
    <recommendedName>
        <fullName evidence="6">FMN dependent NADH:quinone oxidoreductase</fullName>
        <ecNumber evidence="6">1.6.5.-</ecNumber>
    </recommendedName>
    <alternativeName>
        <fullName evidence="6">Azo-dye reductase</fullName>
    </alternativeName>
    <alternativeName>
        <fullName evidence="6">FMN-dependent NADH-azo compound oxidoreductase</fullName>
    </alternativeName>
    <alternativeName>
        <fullName evidence="6">FMN-dependent NADH-azoreductase</fullName>
        <ecNumber evidence="6">1.7.1.17</ecNumber>
    </alternativeName>
</protein>
<dbReference type="GO" id="GO:0010181">
    <property type="term" value="F:FMN binding"/>
    <property type="evidence" value="ECO:0007669"/>
    <property type="project" value="UniProtKB-UniRule"/>
</dbReference>
<comment type="function">
    <text evidence="6">Quinone reductase that provides resistance to thiol-specific stress caused by electrophilic quinones.</text>
</comment>
<dbReference type="RefSeq" id="WP_108220675.1">
    <property type="nucleotide sequence ID" value="NZ_CP090022.1"/>
</dbReference>
<dbReference type="HAMAP" id="MF_01216">
    <property type="entry name" value="Azoreductase_type1"/>
    <property type="match status" value="1"/>
</dbReference>
<evidence type="ECO:0000256" key="3">
    <source>
        <dbReference type="ARBA" id="ARBA00023002"/>
    </source>
</evidence>
<dbReference type="AlphaFoldDB" id="A0A2T5KA58"/>
<reference evidence="8 9" key="1">
    <citation type="submission" date="2018-04" db="EMBL/GenBank/DDBJ databases">
        <title>Genomic Encyclopedia of Type Strains, Phase III (KMG-III): the genomes of soil and plant-associated and newly described type strains.</title>
        <authorList>
            <person name="Whitman W."/>
        </authorList>
    </citation>
    <scope>NUCLEOTIDE SEQUENCE [LARGE SCALE GENOMIC DNA]</scope>
    <source>
        <strain evidence="8 9">KA25</strain>
    </source>
</reference>
<dbReference type="InterPro" id="IPR050104">
    <property type="entry name" value="FMN-dep_NADH:Q_OxRdtase_AzoR1"/>
</dbReference>
<evidence type="ECO:0000256" key="5">
    <source>
        <dbReference type="ARBA" id="ARBA00048542"/>
    </source>
</evidence>
<name>A0A2T5KA58_9RHOB</name>
<sequence>MTNILRIDSSIKGEAAVSRRLTSRIVERLLAAHPSANVVSRDLAQGIRQIDGAWLGSVFTAPEERTAEQAETAREADAILAEVKAADILVIALPVYNFAPPAQLKSWVDHIARRGESFVYTETGPVGLLTGKRAIVAFTSDGTPLGSELDHASGWLRQILGFFGITDVEFVAADRMVFGAEESLARAEAAVEALAA</sequence>
<dbReference type="SUPFAM" id="SSF52218">
    <property type="entry name" value="Flavoproteins"/>
    <property type="match status" value="1"/>
</dbReference>
<dbReference type="InterPro" id="IPR003680">
    <property type="entry name" value="Flavodoxin_fold"/>
</dbReference>
<proteinExistence type="inferred from homology"/>
<accession>A0A2T5KA58</accession>
<evidence type="ECO:0000256" key="6">
    <source>
        <dbReference type="HAMAP-Rule" id="MF_01216"/>
    </source>
</evidence>
<organism evidence="8 9">
    <name type="scientific">Cereibacter azotoformans</name>
    <dbReference type="NCBI Taxonomy" id="43057"/>
    <lineage>
        <taxon>Bacteria</taxon>
        <taxon>Pseudomonadati</taxon>
        <taxon>Pseudomonadota</taxon>
        <taxon>Alphaproteobacteria</taxon>
        <taxon>Rhodobacterales</taxon>
        <taxon>Paracoccaceae</taxon>
        <taxon>Cereibacter</taxon>
    </lineage>
</organism>
<evidence type="ECO:0000259" key="7">
    <source>
        <dbReference type="Pfam" id="PF02525"/>
    </source>
</evidence>
<comment type="function">
    <text evidence="6">Also exhibits azoreductase activity. Catalyzes the reductive cleavage of the azo bond in aromatic azo compounds to the corresponding amines.</text>
</comment>
<dbReference type="OrthoDB" id="9787136at2"/>
<keyword evidence="3 6" id="KW-0560">Oxidoreductase</keyword>
<dbReference type="InterPro" id="IPR023048">
    <property type="entry name" value="NADH:quinone_OxRdtase_FMN_depd"/>
</dbReference>
<comment type="cofactor">
    <cofactor evidence="6">
        <name>FMN</name>
        <dbReference type="ChEBI" id="CHEBI:58210"/>
    </cofactor>
    <text evidence="6">Binds 1 FMN per subunit.</text>
</comment>
<dbReference type="PANTHER" id="PTHR43741:SF4">
    <property type="entry name" value="FMN-DEPENDENT NADH:QUINONE OXIDOREDUCTASE"/>
    <property type="match status" value="1"/>
</dbReference>
<evidence type="ECO:0000256" key="4">
    <source>
        <dbReference type="ARBA" id="ARBA00023027"/>
    </source>
</evidence>
<evidence type="ECO:0000256" key="1">
    <source>
        <dbReference type="ARBA" id="ARBA00022630"/>
    </source>
</evidence>
<comment type="catalytic activity">
    <reaction evidence="6">
        <text>2 a quinone + NADH + H(+) = 2 a 1,4-benzosemiquinone + NAD(+)</text>
        <dbReference type="Rhea" id="RHEA:65952"/>
        <dbReference type="ChEBI" id="CHEBI:15378"/>
        <dbReference type="ChEBI" id="CHEBI:57540"/>
        <dbReference type="ChEBI" id="CHEBI:57945"/>
        <dbReference type="ChEBI" id="CHEBI:132124"/>
        <dbReference type="ChEBI" id="CHEBI:134225"/>
    </reaction>
</comment>
<keyword evidence="4 6" id="KW-0520">NAD</keyword>
<dbReference type="Pfam" id="PF02525">
    <property type="entry name" value="Flavodoxin_2"/>
    <property type="match status" value="1"/>
</dbReference>
<evidence type="ECO:0000313" key="8">
    <source>
        <dbReference type="EMBL" id="PTR19304.1"/>
    </source>
</evidence>